<comment type="caution">
    <text evidence="2">The sequence shown here is derived from an EMBL/GenBank/DDBJ whole genome shotgun (WGS) entry which is preliminary data.</text>
</comment>
<name>A0A5B7GZZ7_PORTR</name>
<proteinExistence type="predicted"/>
<feature type="coiled-coil region" evidence="1">
    <location>
        <begin position="9"/>
        <end position="36"/>
    </location>
</feature>
<dbReference type="Proteomes" id="UP000324222">
    <property type="component" value="Unassembled WGS sequence"/>
</dbReference>
<organism evidence="2 3">
    <name type="scientific">Portunus trituberculatus</name>
    <name type="common">Swimming crab</name>
    <name type="synonym">Neptunus trituberculatus</name>
    <dbReference type="NCBI Taxonomy" id="210409"/>
    <lineage>
        <taxon>Eukaryota</taxon>
        <taxon>Metazoa</taxon>
        <taxon>Ecdysozoa</taxon>
        <taxon>Arthropoda</taxon>
        <taxon>Crustacea</taxon>
        <taxon>Multicrustacea</taxon>
        <taxon>Malacostraca</taxon>
        <taxon>Eumalacostraca</taxon>
        <taxon>Eucarida</taxon>
        <taxon>Decapoda</taxon>
        <taxon>Pleocyemata</taxon>
        <taxon>Brachyura</taxon>
        <taxon>Eubrachyura</taxon>
        <taxon>Portunoidea</taxon>
        <taxon>Portunidae</taxon>
        <taxon>Portuninae</taxon>
        <taxon>Portunus</taxon>
    </lineage>
</organism>
<evidence type="ECO:0000313" key="2">
    <source>
        <dbReference type="EMBL" id="MPC63156.1"/>
    </source>
</evidence>
<dbReference type="AlphaFoldDB" id="A0A5B7GZZ7"/>
<dbReference type="EMBL" id="VSRR010020472">
    <property type="protein sequence ID" value="MPC63156.1"/>
    <property type="molecule type" value="Genomic_DNA"/>
</dbReference>
<evidence type="ECO:0000256" key="1">
    <source>
        <dbReference type="SAM" id="Coils"/>
    </source>
</evidence>
<evidence type="ECO:0000313" key="3">
    <source>
        <dbReference type="Proteomes" id="UP000324222"/>
    </source>
</evidence>
<gene>
    <name evidence="2" type="ORF">E2C01_057250</name>
</gene>
<keyword evidence="3" id="KW-1185">Reference proteome</keyword>
<keyword evidence="1" id="KW-0175">Coiled coil</keyword>
<protein>
    <submittedName>
        <fullName evidence="2">Uncharacterized protein</fullName>
    </submittedName>
</protein>
<sequence length="112" mass="13123">MIAVVFEKQDQLIVENKELNEKCDKLENKVKMKTLDEIKRENSALKAMLQSRFEIFIEKKVIVRSTKKKKCKRACKQEYDITSPFAFLCQTGVVYDKARRRASPQRPILVAK</sequence>
<reference evidence="2 3" key="1">
    <citation type="submission" date="2019-05" db="EMBL/GenBank/DDBJ databases">
        <title>Another draft genome of Portunus trituberculatus and its Hox gene families provides insights of decapod evolution.</title>
        <authorList>
            <person name="Jeong J.-H."/>
            <person name="Song I."/>
            <person name="Kim S."/>
            <person name="Choi T."/>
            <person name="Kim D."/>
            <person name="Ryu S."/>
            <person name="Kim W."/>
        </authorList>
    </citation>
    <scope>NUCLEOTIDE SEQUENCE [LARGE SCALE GENOMIC DNA]</scope>
    <source>
        <tissue evidence="2">Muscle</tissue>
    </source>
</reference>
<accession>A0A5B7GZZ7</accession>